<dbReference type="GO" id="GO:0006508">
    <property type="term" value="P:proteolysis"/>
    <property type="evidence" value="ECO:0007669"/>
    <property type="project" value="InterPro"/>
</dbReference>
<reference evidence="2 3" key="1">
    <citation type="submission" date="2014-06" db="EMBL/GenBank/DDBJ databases">
        <title>Whole Genome Sequences of Three Symbiotic Endozoicomonas Bacteria.</title>
        <authorList>
            <person name="Neave M.J."/>
            <person name="Apprill A."/>
            <person name="Voolstra C.R."/>
        </authorList>
    </citation>
    <scope>NUCLEOTIDE SEQUENCE [LARGE SCALE GENOMIC DNA]</scope>
    <source>
        <strain evidence="2 3">DSM 25634</strain>
    </source>
</reference>
<sequence length="130" mass="14876">MDGVRSSDSAVTCLVMLARFHGVAAQPEQIKHQLGDSTKAIEAIDILGVAKLLKLKARRVETHSEKLQDLPLPILSHHSDSYSQTQRWSSWLIARSSRWEEIDASSLNRINYFFYKKTIERIGLIRSVWK</sequence>
<evidence type="ECO:0000313" key="3">
    <source>
        <dbReference type="Proteomes" id="UP000028073"/>
    </source>
</evidence>
<dbReference type="RefSeq" id="WP_034834988.1">
    <property type="nucleotide sequence ID" value="NZ_JOKH01000002.1"/>
</dbReference>
<accession>A0A081NHQ7</accession>
<feature type="domain" description="Peptidase C39" evidence="1">
    <location>
        <begin position="3"/>
        <end position="128"/>
    </location>
</feature>
<dbReference type="Gene3D" id="3.90.70.10">
    <property type="entry name" value="Cysteine proteinases"/>
    <property type="match status" value="1"/>
</dbReference>
<dbReference type="InterPro" id="IPR005074">
    <property type="entry name" value="Peptidase_C39"/>
</dbReference>
<dbReference type="STRING" id="1137799.GZ78_10235"/>
<proteinExistence type="predicted"/>
<dbReference type="AlphaFoldDB" id="A0A081NHQ7"/>
<dbReference type="GO" id="GO:0016020">
    <property type="term" value="C:membrane"/>
    <property type="evidence" value="ECO:0007669"/>
    <property type="project" value="InterPro"/>
</dbReference>
<dbReference type="Pfam" id="PF03412">
    <property type="entry name" value="Peptidase_C39"/>
    <property type="match status" value="1"/>
</dbReference>
<name>A0A081NHQ7_9GAMM</name>
<evidence type="ECO:0000313" key="2">
    <source>
        <dbReference type="EMBL" id="KEQ17980.1"/>
    </source>
</evidence>
<dbReference type="PROSITE" id="PS50990">
    <property type="entry name" value="PEPTIDASE_C39"/>
    <property type="match status" value="1"/>
</dbReference>
<comment type="caution">
    <text evidence="2">The sequence shown here is derived from an EMBL/GenBank/DDBJ whole genome shotgun (WGS) entry which is preliminary data.</text>
</comment>
<dbReference type="eggNOG" id="COG2274">
    <property type="taxonomic scope" value="Bacteria"/>
</dbReference>
<dbReference type="GO" id="GO:0008233">
    <property type="term" value="F:peptidase activity"/>
    <property type="evidence" value="ECO:0007669"/>
    <property type="project" value="InterPro"/>
</dbReference>
<protein>
    <recommendedName>
        <fullName evidence="1">Peptidase C39 domain-containing protein</fullName>
    </recommendedName>
</protein>
<evidence type="ECO:0000259" key="1">
    <source>
        <dbReference type="PROSITE" id="PS50990"/>
    </source>
</evidence>
<dbReference type="GO" id="GO:0005524">
    <property type="term" value="F:ATP binding"/>
    <property type="evidence" value="ECO:0007669"/>
    <property type="project" value="InterPro"/>
</dbReference>
<dbReference type="EMBL" id="JOKH01000002">
    <property type="protein sequence ID" value="KEQ17980.1"/>
    <property type="molecule type" value="Genomic_DNA"/>
</dbReference>
<organism evidence="2 3">
    <name type="scientific">Endozoicomonas numazuensis</name>
    <dbReference type="NCBI Taxonomy" id="1137799"/>
    <lineage>
        <taxon>Bacteria</taxon>
        <taxon>Pseudomonadati</taxon>
        <taxon>Pseudomonadota</taxon>
        <taxon>Gammaproteobacteria</taxon>
        <taxon>Oceanospirillales</taxon>
        <taxon>Endozoicomonadaceae</taxon>
        <taxon>Endozoicomonas</taxon>
    </lineage>
</organism>
<keyword evidence="3" id="KW-1185">Reference proteome</keyword>
<dbReference type="Proteomes" id="UP000028073">
    <property type="component" value="Unassembled WGS sequence"/>
</dbReference>
<dbReference type="OrthoDB" id="5288404at2"/>
<gene>
    <name evidence="2" type="ORF">GZ78_10235</name>
</gene>